<evidence type="ECO:0000313" key="2">
    <source>
        <dbReference type="Proteomes" id="UP000316213"/>
    </source>
</evidence>
<comment type="caution">
    <text evidence="1">The sequence shown here is derived from an EMBL/GenBank/DDBJ whole genome shotgun (WGS) entry which is preliminary data.</text>
</comment>
<protein>
    <submittedName>
        <fullName evidence="1">Uncharacterized protein</fullName>
    </submittedName>
</protein>
<dbReference type="RefSeq" id="WP_146579877.1">
    <property type="nucleotide sequence ID" value="NZ_SJPM01000010.1"/>
</dbReference>
<dbReference type="AlphaFoldDB" id="A0A5C6A0X6"/>
<dbReference type="OrthoDB" id="214626at2"/>
<proteinExistence type="predicted"/>
<evidence type="ECO:0000313" key="1">
    <source>
        <dbReference type="EMBL" id="TWT93076.1"/>
    </source>
</evidence>
<reference evidence="1 2" key="1">
    <citation type="submission" date="2019-02" db="EMBL/GenBank/DDBJ databases">
        <title>Deep-cultivation of Planctomycetes and their phenomic and genomic characterization uncovers novel biology.</title>
        <authorList>
            <person name="Wiegand S."/>
            <person name="Jogler M."/>
            <person name="Boedeker C."/>
            <person name="Pinto D."/>
            <person name="Vollmers J."/>
            <person name="Rivas-Marin E."/>
            <person name="Kohn T."/>
            <person name="Peeters S.H."/>
            <person name="Heuer A."/>
            <person name="Rast P."/>
            <person name="Oberbeckmann S."/>
            <person name="Bunk B."/>
            <person name="Jeske O."/>
            <person name="Meyerdierks A."/>
            <person name="Storesund J.E."/>
            <person name="Kallscheuer N."/>
            <person name="Luecker S."/>
            <person name="Lage O.M."/>
            <person name="Pohl T."/>
            <person name="Merkel B.J."/>
            <person name="Hornburger P."/>
            <person name="Mueller R.-W."/>
            <person name="Bruemmer F."/>
            <person name="Labrenz M."/>
            <person name="Spormann A.M."/>
            <person name="Op Den Camp H."/>
            <person name="Overmann J."/>
            <person name="Amann R."/>
            <person name="Jetten M.S.M."/>
            <person name="Mascher T."/>
            <person name="Medema M.H."/>
            <person name="Devos D.P."/>
            <person name="Kaster A.-K."/>
            <person name="Ovreas L."/>
            <person name="Rohde M."/>
            <person name="Galperin M.Y."/>
            <person name="Jogler C."/>
        </authorList>
    </citation>
    <scope>NUCLEOTIDE SEQUENCE [LARGE SCALE GENOMIC DNA]</scope>
    <source>
        <strain evidence="1 2">Pla100</strain>
    </source>
</reference>
<sequence>MSRFFFGMLLGAVLMYGAMHYHLVRGDEGFFLVPKVTNQLGEVYVDIRGFTLDDWREHKPLAAAIMKSNRSELLSDAALGGFRQNLHSVVDRLFSDE</sequence>
<dbReference type="Proteomes" id="UP000316213">
    <property type="component" value="Unassembled WGS sequence"/>
</dbReference>
<accession>A0A5C6A0X6</accession>
<organism evidence="1 2">
    <name type="scientific">Neorhodopirellula pilleata</name>
    <dbReference type="NCBI Taxonomy" id="2714738"/>
    <lineage>
        <taxon>Bacteria</taxon>
        <taxon>Pseudomonadati</taxon>
        <taxon>Planctomycetota</taxon>
        <taxon>Planctomycetia</taxon>
        <taxon>Pirellulales</taxon>
        <taxon>Pirellulaceae</taxon>
        <taxon>Neorhodopirellula</taxon>
    </lineage>
</organism>
<gene>
    <name evidence="1" type="ORF">Pla100_43930</name>
</gene>
<dbReference type="EMBL" id="SJPM01000010">
    <property type="protein sequence ID" value="TWT93076.1"/>
    <property type="molecule type" value="Genomic_DNA"/>
</dbReference>
<name>A0A5C6A0X6_9BACT</name>
<keyword evidence="2" id="KW-1185">Reference proteome</keyword>